<sequence>MLGEYKRFVSRAQNKNSSMIVTHGFVHRQTLVAKTVGEELSKVLEDTVNMKEGYPSFTTLLKDESWCFKPAYLADILKKLNDLSLYMKGHQGLSESLMKTSHILSTIGRESDHSWVNVGDGGNQKVTTQAAHHSNLALVALGQLTYPTGRTLPSSCSTVHEPVEAVRLPEDIVHPQSGSELDYRTLYAFLFDLGIQHCSYELGWKRLVRAVVNGLLTSTKLDQIKGASGDGFLH</sequence>
<dbReference type="PANTHER" id="PTHR45913">
    <property type="entry name" value="EPM2A-INTERACTING PROTEIN 1"/>
    <property type="match status" value="1"/>
</dbReference>
<proteinExistence type="predicted"/>
<name>A0A7R9DQ94_TIMPO</name>
<gene>
    <name evidence="1" type="ORF">TPSB3V08_LOCUS12003</name>
</gene>
<dbReference type="AlphaFoldDB" id="A0A7R9DQ94"/>
<protein>
    <submittedName>
        <fullName evidence="1">Uncharacterized protein</fullName>
    </submittedName>
</protein>
<dbReference type="PANTHER" id="PTHR45913:SF19">
    <property type="entry name" value="LOW QUALITY PROTEIN: ZINC FINGER BED DOMAIN-CONTAINING PROTEIN 5-LIKE"/>
    <property type="match status" value="1"/>
</dbReference>
<accession>A0A7R9DQ94</accession>
<evidence type="ECO:0000313" key="1">
    <source>
        <dbReference type="EMBL" id="CAD7417746.1"/>
    </source>
</evidence>
<organism evidence="1">
    <name type="scientific">Timema poppense</name>
    <name type="common">Walking stick</name>
    <dbReference type="NCBI Taxonomy" id="170557"/>
    <lineage>
        <taxon>Eukaryota</taxon>
        <taxon>Metazoa</taxon>
        <taxon>Ecdysozoa</taxon>
        <taxon>Arthropoda</taxon>
        <taxon>Hexapoda</taxon>
        <taxon>Insecta</taxon>
        <taxon>Pterygota</taxon>
        <taxon>Neoptera</taxon>
        <taxon>Polyneoptera</taxon>
        <taxon>Phasmatodea</taxon>
        <taxon>Timematodea</taxon>
        <taxon>Timematoidea</taxon>
        <taxon>Timematidae</taxon>
        <taxon>Timema</taxon>
    </lineage>
</organism>
<reference evidence="1" key="1">
    <citation type="submission" date="2020-11" db="EMBL/GenBank/DDBJ databases">
        <authorList>
            <person name="Tran Van P."/>
        </authorList>
    </citation>
    <scope>NUCLEOTIDE SEQUENCE</scope>
</reference>
<dbReference type="EMBL" id="OD014728">
    <property type="protein sequence ID" value="CAD7417746.1"/>
    <property type="molecule type" value="Genomic_DNA"/>
</dbReference>